<evidence type="ECO:0000256" key="2">
    <source>
        <dbReference type="ARBA" id="ARBA00022771"/>
    </source>
</evidence>
<evidence type="ECO:0000256" key="4">
    <source>
        <dbReference type="PROSITE-ProRule" id="PRU00449"/>
    </source>
</evidence>
<keyword evidence="3" id="KW-0862">Zinc</keyword>
<dbReference type="InterPro" id="IPR000058">
    <property type="entry name" value="Znf_AN1"/>
</dbReference>
<dbReference type="InterPro" id="IPR057358">
    <property type="entry name" value="UBL_ZFAND1-like"/>
</dbReference>
<proteinExistence type="predicted"/>
<accession>A0A0B7AA40</accession>
<dbReference type="PROSITE" id="PS51039">
    <property type="entry name" value="ZF_AN1"/>
    <property type="match status" value="2"/>
</dbReference>
<dbReference type="AlphaFoldDB" id="A0A0B7AA40"/>
<dbReference type="Pfam" id="PF01428">
    <property type="entry name" value="zf-AN1"/>
    <property type="match status" value="2"/>
</dbReference>
<organism evidence="6">
    <name type="scientific">Arion vulgaris</name>
    <dbReference type="NCBI Taxonomy" id="1028688"/>
    <lineage>
        <taxon>Eukaryota</taxon>
        <taxon>Metazoa</taxon>
        <taxon>Spiralia</taxon>
        <taxon>Lophotrochozoa</taxon>
        <taxon>Mollusca</taxon>
        <taxon>Gastropoda</taxon>
        <taxon>Heterobranchia</taxon>
        <taxon>Euthyneura</taxon>
        <taxon>Panpulmonata</taxon>
        <taxon>Eupulmonata</taxon>
        <taxon>Stylommatophora</taxon>
        <taxon>Helicina</taxon>
        <taxon>Arionoidea</taxon>
        <taxon>Arionidae</taxon>
        <taxon>Arion</taxon>
    </lineage>
</organism>
<dbReference type="PANTHER" id="PTHR14677:SF37">
    <property type="entry name" value="AN1-TYPE ZINC FINGER PROTEIN 1"/>
    <property type="match status" value="1"/>
</dbReference>
<dbReference type="EMBL" id="HACG01029975">
    <property type="protein sequence ID" value="CEK76840.1"/>
    <property type="molecule type" value="Transcribed_RNA"/>
</dbReference>
<reference evidence="6" key="1">
    <citation type="submission" date="2014-12" db="EMBL/GenBank/DDBJ databases">
        <title>Insight into the proteome of Arion vulgaris.</title>
        <authorList>
            <person name="Aradska J."/>
            <person name="Bulat T."/>
            <person name="Smidak R."/>
            <person name="Sarate P."/>
            <person name="Gangsoo J."/>
            <person name="Sialana F."/>
            <person name="Bilban M."/>
            <person name="Lubec G."/>
        </authorList>
    </citation>
    <scope>NUCLEOTIDE SEQUENCE</scope>
    <source>
        <tissue evidence="6">Skin</tissue>
    </source>
</reference>
<evidence type="ECO:0000313" key="6">
    <source>
        <dbReference type="EMBL" id="CEK76840.1"/>
    </source>
</evidence>
<dbReference type="Pfam" id="PF25327">
    <property type="entry name" value="UBL_ZFAND1"/>
    <property type="match status" value="1"/>
</dbReference>
<protein>
    <recommendedName>
        <fullName evidence="5">AN1-type domain-containing protein</fullName>
    </recommendedName>
</protein>
<keyword evidence="1" id="KW-0479">Metal-binding</keyword>
<feature type="non-terminal residue" evidence="6">
    <location>
        <position position="1"/>
    </location>
</feature>
<evidence type="ECO:0000256" key="3">
    <source>
        <dbReference type="ARBA" id="ARBA00022833"/>
    </source>
</evidence>
<feature type="domain" description="AN1-type" evidence="5">
    <location>
        <begin position="12"/>
        <end position="60"/>
    </location>
</feature>
<dbReference type="SUPFAM" id="SSF118310">
    <property type="entry name" value="AN1-like Zinc finger"/>
    <property type="match status" value="2"/>
</dbReference>
<keyword evidence="2 4" id="KW-0863">Zinc-finger</keyword>
<dbReference type="GO" id="GO:0005737">
    <property type="term" value="C:cytoplasm"/>
    <property type="evidence" value="ECO:0007669"/>
    <property type="project" value="TreeGrafter"/>
</dbReference>
<evidence type="ECO:0000256" key="1">
    <source>
        <dbReference type="ARBA" id="ARBA00022723"/>
    </source>
</evidence>
<sequence length="273" mass="30673">FVLNSDDSMELPHLGQHCSIAACNQLDFLPFQCDGCRKTFCLQHRSRDAHMCTVPQQEPVKHVAEKSFPCAVVSCNKRELAEFECHHCGLNLCLSHRLQEDHKCVKLPEKRPEISKTTEHVQKLLAQKTIKPQAKPTNPKAIQMAAKVALMKMKGKAFGDQGIPQEERVYFNIILPAEYKKPSLPLFFSKVWTVGKIIDVIAERASLSNNNNTGAVQKLRLFHGDIGTKLQTDKQLSELMSNDSYCILNGSTLILEDVLDDVDVLENLDAYSV</sequence>
<dbReference type="Gene3D" id="4.10.1110.10">
    <property type="entry name" value="AN1-like Zinc finger"/>
    <property type="match status" value="2"/>
</dbReference>
<evidence type="ECO:0000313" key="7">
    <source>
        <dbReference type="EMBL" id="CEK76841.1"/>
    </source>
</evidence>
<evidence type="ECO:0000259" key="5">
    <source>
        <dbReference type="PROSITE" id="PS51039"/>
    </source>
</evidence>
<gene>
    <name evidence="6" type="primary">ORF101775</name>
    <name evidence="7" type="synonym">ORF101783</name>
</gene>
<dbReference type="PANTHER" id="PTHR14677">
    <property type="entry name" value="ARSENITE INDUCUBLE RNA ASSOCIATED PROTEIN AIP-1-RELATED"/>
    <property type="match status" value="1"/>
</dbReference>
<dbReference type="EMBL" id="HACG01029976">
    <property type="protein sequence ID" value="CEK76841.1"/>
    <property type="molecule type" value="Transcribed_RNA"/>
</dbReference>
<name>A0A0B7AA40_9EUPU</name>
<dbReference type="InterPro" id="IPR035896">
    <property type="entry name" value="AN1-like_Znf"/>
</dbReference>
<dbReference type="GO" id="GO:0008270">
    <property type="term" value="F:zinc ion binding"/>
    <property type="evidence" value="ECO:0007669"/>
    <property type="project" value="UniProtKB-KW"/>
</dbReference>
<dbReference type="SMART" id="SM00154">
    <property type="entry name" value="ZnF_AN1"/>
    <property type="match status" value="2"/>
</dbReference>
<feature type="domain" description="AN1-type" evidence="5">
    <location>
        <begin position="64"/>
        <end position="112"/>
    </location>
</feature>